<comment type="caution">
    <text evidence="2">The sequence shown here is derived from an EMBL/GenBank/DDBJ whole genome shotgun (WGS) entry which is preliminary data.</text>
</comment>
<accession>A0A2T7W2I7</accession>
<dbReference type="AlphaFoldDB" id="A0A2T7W2I7"/>
<feature type="compositionally biased region" description="Basic and acidic residues" evidence="1">
    <location>
        <begin position="8"/>
        <end position="21"/>
    </location>
</feature>
<feature type="region of interest" description="Disordered" evidence="1">
    <location>
        <begin position="1"/>
        <end position="79"/>
    </location>
</feature>
<protein>
    <submittedName>
        <fullName evidence="2">Uncharacterized protein</fullName>
    </submittedName>
</protein>
<reference evidence="2 3" key="1">
    <citation type="submission" date="2018-04" db="EMBL/GenBank/DDBJ databases">
        <authorList>
            <person name="Go L.Y."/>
            <person name="Mitchell J.A."/>
        </authorList>
    </citation>
    <scope>NUCLEOTIDE SEQUENCE [LARGE SCALE GENOMIC DNA]</scope>
    <source>
        <strain evidence="2 3">TPD7010</strain>
    </source>
</reference>
<sequence length="79" mass="8085">MIRSAARSGDDARAGSPDRARVRAGAVGDRGARGRGAERERVEVVQQGGGRRGRLSRGDPGDEATAHQGGGEGESRGST</sequence>
<dbReference type="EMBL" id="QDFT01000043">
    <property type="protein sequence ID" value="PVE64538.1"/>
    <property type="molecule type" value="Genomic_DNA"/>
</dbReference>
<evidence type="ECO:0000313" key="2">
    <source>
        <dbReference type="EMBL" id="PVE64538.1"/>
    </source>
</evidence>
<proteinExistence type="predicted"/>
<organism evidence="2 3">
    <name type="scientific">Microbacterium testaceum</name>
    <name type="common">Aureobacterium testaceum</name>
    <name type="synonym">Brevibacterium testaceum</name>
    <dbReference type="NCBI Taxonomy" id="2033"/>
    <lineage>
        <taxon>Bacteria</taxon>
        <taxon>Bacillati</taxon>
        <taxon>Actinomycetota</taxon>
        <taxon>Actinomycetes</taxon>
        <taxon>Micrococcales</taxon>
        <taxon>Microbacteriaceae</taxon>
        <taxon>Microbacterium</taxon>
    </lineage>
</organism>
<name>A0A2T7W2I7_MICTE</name>
<evidence type="ECO:0000256" key="1">
    <source>
        <dbReference type="SAM" id="MobiDB-lite"/>
    </source>
</evidence>
<dbReference type="Proteomes" id="UP000244649">
    <property type="component" value="Unassembled WGS sequence"/>
</dbReference>
<gene>
    <name evidence="2" type="ORF">DC432_13510</name>
</gene>
<evidence type="ECO:0000313" key="3">
    <source>
        <dbReference type="Proteomes" id="UP000244649"/>
    </source>
</evidence>
<feature type="compositionally biased region" description="Basic and acidic residues" evidence="1">
    <location>
        <begin position="30"/>
        <end position="43"/>
    </location>
</feature>